<protein>
    <submittedName>
        <fullName evidence="2">Formyl-CoA transferase</fullName>
    </submittedName>
</protein>
<dbReference type="Proteomes" id="UP000237752">
    <property type="component" value="Unassembled WGS sequence"/>
</dbReference>
<evidence type="ECO:0000256" key="1">
    <source>
        <dbReference type="ARBA" id="ARBA00022679"/>
    </source>
</evidence>
<organism evidence="2 3">
    <name type="scientific">Antricoccus suffuscus</name>
    <dbReference type="NCBI Taxonomy" id="1629062"/>
    <lineage>
        <taxon>Bacteria</taxon>
        <taxon>Bacillati</taxon>
        <taxon>Actinomycetota</taxon>
        <taxon>Actinomycetes</taxon>
        <taxon>Geodermatophilales</taxon>
        <taxon>Antricoccaceae</taxon>
        <taxon>Antricoccus</taxon>
    </lineage>
</organism>
<dbReference type="Gene3D" id="3.30.1540.10">
    <property type="entry name" value="formyl-coa transferase, domain 3"/>
    <property type="match status" value="1"/>
</dbReference>
<sequence length="409" mass="44162">MSYDRPHDGTNDTPGPLRGVKVLDASTMLAGPLTGGLLADFGADVIKVEDIRGGDPMRLISADEQGRSVQSKISNRNKRSIAIDLRHERGQALFLDLAAQVDVVSTNFRMSTLEKWGLGYSALSAANPGLIMYHLSALGRSGSRRDDPGFARVAEAYAGLTYASGEPDGPPMFSGYAIADGVGGLHGAFSILLALYEAQRSGRGQLVELSLAGATLRMLEGLVAAYETSGRSPERTGNRNGIAPNGIYRTGDDQWIVVPISTPSMWLRFGTAIGRPELVDDERFRTNADRVRNREALDALLEPEFASRTLDQLYDALRSNEVAVGRVNSMADLFADDDAWTEGMLVRVPDTQYRRSIGMPGVIPHLSVTPGRIRHVGPDAGEHTTEVLRELLCIDDNGIDSLRLAGVIS</sequence>
<accession>A0A2T1A623</accession>
<keyword evidence="3" id="KW-1185">Reference proteome</keyword>
<evidence type="ECO:0000313" key="2">
    <source>
        <dbReference type="EMBL" id="PRZ44039.1"/>
    </source>
</evidence>
<dbReference type="EMBL" id="PVUE01000001">
    <property type="protein sequence ID" value="PRZ44039.1"/>
    <property type="molecule type" value="Genomic_DNA"/>
</dbReference>
<dbReference type="InterPro" id="IPR003673">
    <property type="entry name" value="CoA-Trfase_fam_III"/>
</dbReference>
<dbReference type="Pfam" id="PF02515">
    <property type="entry name" value="CoA_transf_3"/>
    <property type="match status" value="1"/>
</dbReference>
<dbReference type="AlphaFoldDB" id="A0A2T1A623"/>
<dbReference type="RefSeq" id="WP_106347096.1">
    <property type="nucleotide sequence ID" value="NZ_PVUE01000001.1"/>
</dbReference>
<dbReference type="InterPro" id="IPR050483">
    <property type="entry name" value="CoA-transferase_III_domain"/>
</dbReference>
<dbReference type="InterPro" id="IPR023606">
    <property type="entry name" value="CoA-Trfase_III_dom_1_sf"/>
</dbReference>
<dbReference type="InterPro" id="IPR044855">
    <property type="entry name" value="CoA-Trfase_III_dom3_sf"/>
</dbReference>
<name>A0A2T1A623_9ACTN</name>
<gene>
    <name evidence="2" type="ORF">CLV47_101163</name>
</gene>
<dbReference type="GO" id="GO:0008410">
    <property type="term" value="F:CoA-transferase activity"/>
    <property type="evidence" value="ECO:0007669"/>
    <property type="project" value="TreeGrafter"/>
</dbReference>
<dbReference type="PANTHER" id="PTHR48207:SF3">
    <property type="entry name" value="SUCCINATE--HYDROXYMETHYLGLUTARATE COA-TRANSFERASE"/>
    <property type="match status" value="1"/>
</dbReference>
<comment type="caution">
    <text evidence="2">The sequence shown here is derived from an EMBL/GenBank/DDBJ whole genome shotgun (WGS) entry which is preliminary data.</text>
</comment>
<dbReference type="SUPFAM" id="SSF89796">
    <property type="entry name" value="CoA-transferase family III (CaiB/BaiF)"/>
    <property type="match status" value="1"/>
</dbReference>
<reference evidence="2 3" key="1">
    <citation type="submission" date="2018-03" db="EMBL/GenBank/DDBJ databases">
        <title>Genomic Encyclopedia of Archaeal and Bacterial Type Strains, Phase II (KMG-II): from individual species to whole genera.</title>
        <authorList>
            <person name="Goeker M."/>
        </authorList>
    </citation>
    <scope>NUCLEOTIDE SEQUENCE [LARGE SCALE GENOMIC DNA]</scope>
    <source>
        <strain evidence="2 3">DSM 100065</strain>
    </source>
</reference>
<dbReference type="PANTHER" id="PTHR48207">
    <property type="entry name" value="SUCCINATE--HYDROXYMETHYLGLUTARATE COA-TRANSFERASE"/>
    <property type="match status" value="1"/>
</dbReference>
<proteinExistence type="predicted"/>
<evidence type="ECO:0000313" key="3">
    <source>
        <dbReference type="Proteomes" id="UP000237752"/>
    </source>
</evidence>
<dbReference type="OrthoDB" id="4251672at2"/>
<keyword evidence="1 2" id="KW-0808">Transferase</keyword>
<dbReference type="Gene3D" id="3.40.50.10540">
    <property type="entry name" value="Crotonobetainyl-coa:carnitine coa-transferase, domain 1"/>
    <property type="match status" value="1"/>
</dbReference>